<dbReference type="GO" id="GO:0007160">
    <property type="term" value="P:cell-matrix adhesion"/>
    <property type="evidence" value="ECO:0007669"/>
    <property type="project" value="TreeGrafter"/>
</dbReference>
<dbReference type="GO" id="GO:0008305">
    <property type="term" value="C:integrin complex"/>
    <property type="evidence" value="ECO:0007669"/>
    <property type="project" value="InterPro"/>
</dbReference>
<dbReference type="GO" id="GO:0033627">
    <property type="term" value="P:cell adhesion mediated by integrin"/>
    <property type="evidence" value="ECO:0007669"/>
    <property type="project" value="TreeGrafter"/>
</dbReference>
<dbReference type="SUPFAM" id="SSF69318">
    <property type="entry name" value="Integrin alpha N-terminal domain"/>
    <property type="match status" value="1"/>
</dbReference>
<dbReference type="Gene3D" id="1.20.5.930">
    <property type="entry name" value="Bicelle-embedded integrin alpha(iib) transmembrane segment"/>
    <property type="match status" value="1"/>
</dbReference>
<dbReference type="GO" id="GO:0005178">
    <property type="term" value="F:integrin binding"/>
    <property type="evidence" value="ECO:0007669"/>
    <property type="project" value="TreeGrafter"/>
</dbReference>
<dbReference type="GO" id="GO:0098609">
    <property type="term" value="P:cell-cell adhesion"/>
    <property type="evidence" value="ECO:0007669"/>
    <property type="project" value="TreeGrafter"/>
</dbReference>
<dbReference type="InterPro" id="IPR013519">
    <property type="entry name" value="Int_alpha_beta-p"/>
</dbReference>
<keyword evidence="5" id="KW-1133">Transmembrane helix</keyword>
<feature type="signal peptide" evidence="5">
    <location>
        <begin position="1"/>
        <end position="20"/>
    </location>
</feature>
<feature type="region of interest" description="Disordered" evidence="6">
    <location>
        <begin position="878"/>
        <end position="906"/>
    </location>
</feature>
<organism evidence="7 8">
    <name type="scientific">Pararge aegeria aegeria</name>
    <dbReference type="NCBI Taxonomy" id="348720"/>
    <lineage>
        <taxon>Eukaryota</taxon>
        <taxon>Metazoa</taxon>
        <taxon>Ecdysozoa</taxon>
        <taxon>Arthropoda</taxon>
        <taxon>Hexapoda</taxon>
        <taxon>Insecta</taxon>
        <taxon>Pterygota</taxon>
        <taxon>Neoptera</taxon>
        <taxon>Endopterygota</taxon>
        <taxon>Lepidoptera</taxon>
        <taxon>Glossata</taxon>
        <taxon>Ditrysia</taxon>
        <taxon>Papilionoidea</taxon>
        <taxon>Nymphalidae</taxon>
        <taxon>Satyrinae</taxon>
        <taxon>Satyrini</taxon>
        <taxon>Parargina</taxon>
        <taxon>Pararge</taxon>
    </lineage>
</organism>
<dbReference type="InterPro" id="IPR000413">
    <property type="entry name" value="Integrin_alpha"/>
</dbReference>
<dbReference type="PANTHER" id="PTHR23220:SF122">
    <property type="entry name" value="INTEGRIN ALPHA-PS1"/>
    <property type="match status" value="1"/>
</dbReference>
<keyword evidence="2" id="KW-0677">Repeat</keyword>
<dbReference type="PROSITE" id="PS51470">
    <property type="entry name" value="FG_GAP"/>
    <property type="match status" value="2"/>
</dbReference>
<sequence length="917" mass="102187">MLIATTRCLCILKMLLLTHAFINEKSKKIFRKPPELDVDALFGFSVAYYTGNSGLLVGAPQSNRYGKIYAIDVDSGHFTDESAGFENKLKGINLDYDIWLGAAIAVGPNFYVACTPRFNAKMKIIVEGAQKKEVKVPANLGVCFIKQKEVEILKYITKEDRNTNTTDYMQRMDSLGWAINVAPNQKDVLVGGAAMHRGRVIFYQDVKNASVPELIIRTSADQPFKYNFGFGIASGNFFSDQTTYAISTTYGDRGFGKVYFFDASFNHKDTITDDNLSSMFGAVLCTVTLRGPALLVGAPAYAEDDYTHDVGAVHIYAAQTDESNRMELQRTIKGTKSGGFFGHSIINLGDMDDDGNDEIAIAAPYEDDGKGAVYIYSGVGIFDGKFSKRIQPENAKSFGYSLAVIPSDKDINGLAVGAIGSNSVFVYKGIASIVVNVTGSIENLKTGHQTELEIKACVDIKYPKKPVKFNADLQIIIKVTDLLCKLHEDNAPPLKITEKTNTQLCRKNVKASCPADRDWNFVISYDLTAELLEKDNPSHDPFEVFLSERSILRHRAQENWPCEEPDVKLCNPELKVEIHSSIAQPYVVGSSINEKVSLSVLNSGARAYGSCVEVEVRGAAVSRLPRECNIRAGTETVLCKHQQFIQKGEKWVIGDLILQPRTEIAIMKEFYMTVKCIPYNDCKKPNANITFEEKYILKGDTDNINIEGQTNPEGDVDVNAFILLTEGKSFEHLYIIYQDSSYIVCPIEDKRIINNTIQVICNIGDLLKLTETTVIISMEIPPNTLELDENHPNVTVTTTINVMGMNKSLSERTLVKLEEASVPAWVIATASIIALVLILIIAFALYEFGFYKRKTKNKLVALKAEVYRQSIRRSMIRESMRATARRKSSEDIPFLPEDDDRRSDTKMTIDEKLQHQI</sequence>
<reference evidence="7" key="1">
    <citation type="submission" date="2022-03" db="EMBL/GenBank/DDBJ databases">
        <authorList>
            <person name="Lindestad O."/>
        </authorList>
    </citation>
    <scope>NUCLEOTIDE SEQUENCE</scope>
</reference>
<dbReference type="Proteomes" id="UP000838756">
    <property type="component" value="Unassembled WGS sequence"/>
</dbReference>
<dbReference type="Gene3D" id="2.130.10.130">
    <property type="entry name" value="Integrin alpha, N-terminal"/>
    <property type="match status" value="1"/>
</dbReference>
<dbReference type="PANTHER" id="PTHR23220">
    <property type="entry name" value="INTEGRIN ALPHA"/>
    <property type="match status" value="1"/>
</dbReference>
<evidence type="ECO:0000256" key="4">
    <source>
        <dbReference type="PROSITE-ProRule" id="PRU00803"/>
    </source>
</evidence>
<evidence type="ECO:0000313" key="7">
    <source>
        <dbReference type="EMBL" id="CAH2240235.1"/>
    </source>
</evidence>
<dbReference type="InterPro" id="IPR013517">
    <property type="entry name" value="FG-GAP"/>
</dbReference>
<dbReference type="OrthoDB" id="5317514at2759"/>
<keyword evidence="3" id="KW-0325">Glycoprotein</keyword>
<proteinExistence type="inferred from homology"/>
<dbReference type="GO" id="GO:0009897">
    <property type="term" value="C:external side of plasma membrane"/>
    <property type="evidence" value="ECO:0007669"/>
    <property type="project" value="TreeGrafter"/>
</dbReference>
<protein>
    <submittedName>
        <fullName evidence="7">Jg1793 protein</fullName>
    </submittedName>
</protein>
<evidence type="ECO:0000256" key="1">
    <source>
        <dbReference type="ARBA" id="ARBA00022729"/>
    </source>
</evidence>
<dbReference type="EMBL" id="CAKXAJ010025483">
    <property type="protein sequence ID" value="CAH2240235.1"/>
    <property type="molecule type" value="Genomic_DNA"/>
</dbReference>
<comment type="similarity">
    <text evidence="5">Belongs to the integrin alpha chain family.</text>
</comment>
<feature type="transmembrane region" description="Helical" evidence="5">
    <location>
        <begin position="822"/>
        <end position="846"/>
    </location>
</feature>
<keyword evidence="5" id="KW-0472">Membrane</keyword>
<dbReference type="Pfam" id="PF01839">
    <property type="entry name" value="FG-GAP"/>
    <property type="match status" value="1"/>
</dbReference>
<comment type="caution">
    <text evidence="7">The sequence shown here is derived from an EMBL/GenBank/DDBJ whole genome shotgun (WGS) entry which is preliminary data.</text>
</comment>
<evidence type="ECO:0000256" key="3">
    <source>
        <dbReference type="ARBA" id="ARBA00023180"/>
    </source>
</evidence>
<accession>A0A8S4RRG8</accession>
<keyword evidence="5" id="KW-0130">Cell adhesion</keyword>
<keyword evidence="5" id="KW-0675">Receptor</keyword>
<feature type="chain" id="PRO_5035965806" evidence="5">
    <location>
        <begin position="21"/>
        <end position="917"/>
    </location>
</feature>
<evidence type="ECO:0000313" key="8">
    <source>
        <dbReference type="Proteomes" id="UP000838756"/>
    </source>
</evidence>
<comment type="subcellular location">
    <subcellularLocation>
        <location evidence="5">Membrane</location>
        <topology evidence="5">Single-pass type I membrane protein</topology>
    </subcellularLocation>
</comment>
<dbReference type="SMART" id="SM00191">
    <property type="entry name" value="Int_alpha"/>
    <property type="match status" value="4"/>
</dbReference>
<keyword evidence="1 5" id="KW-0732">Signal</keyword>
<keyword evidence="8" id="KW-1185">Reference proteome</keyword>
<keyword evidence="5" id="KW-0812">Transmembrane</keyword>
<dbReference type="PRINTS" id="PR01185">
    <property type="entry name" value="INTEGRINA"/>
</dbReference>
<feature type="repeat" description="FG-GAP" evidence="4">
    <location>
        <begin position="28"/>
        <end position="80"/>
    </location>
</feature>
<dbReference type="InterPro" id="IPR028994">
    <property type="entry name" value="Integrin_alpha_N"/>
</dbReference>
<evidence type="ECO:0000256" key="2">
    <source>
        <dbReference type="ARBA" id="ARBA00022737"/>
    </source>
</evidence>
<name>A0A8S4RRG8_9NEOP</name>
<feature type="repeat" description="FG-GAP" evidence="4">
    <location>
        <begin position="327"/>
        <end position="385"/>
    </location>
</feature>
<dbReference type="GO" id="GO:0007229">
    <property type="term" value="P:integrin-mediated signaling pathway"/>
    <property type="evidence" value="ECO:0007669"/>
    <property type="project" value="UniProtKB-KW"/>
</dbReference>
<evidence type="ECO:0000256" key="6">
    <source>
        <dbReference type="SAM" id="MobiDB-lite"/>
    </source>
</evidence>
<keyword evidence="5" id="KW-0401">Integrin</keyword>
<dbReference type="AlphaFoldDB" id="A0A8S4RRG8"/>
<evidence type="ECO:0000256" key="5">
    <source>
        <dbReference type="RuleBase" id="RU003762"/>
    </source>
</evidence>
<gene>
    <name evidence="7" type="primary">jg1793</name>
    <name evidence="7" type="ORF">PAEG_LOCUS16836</name>
</gene>